<dbReference type="SUPFAM" id="SSF82171">
    <property type="entry name" value="DPP6 N-terminal domain-like"/>
    <property type="match status" value="1"/>
</dbReference>
<evidence type="ECO:0000256" key="1">
    <source>
        <dbReference type="ARBA" id="ARBA00022801"/>
    </source>
</evidence>
<dbReference type="AlphaFoldDB" id="A0A6P2CTS7"/>
<reference evidence="4 5" key="1">
    <citation type="submission" date="2019-05" db="EMBL/GenBank/DDBJ databases">
        <authorList>
            <consortium name="Science for Life Laboratories"/>
        </authorList>
    </citation>
    <scope>NUCLEOTIDE SEQUENCE [LARGE SCALE GENOMIC DNA]</scope>
    <source>
        <strain evidence="4">Soil9</strain>
    </source>
</reference>
<feature type="domain" description="Peptidase S9 prolyl oligopeptidase catalytic" evidence="3">
    <location>
        <begin position="829"/>
        <end position="997"/>
    </location>
</feature>
<evidence type="ECO:0000313" key="5">
    <source>
        <dbReference type="Proteomes" id="UP000464178"/>
    </source>
</evidence>
<dbReference type="Pfam" id="PF00326">
    <property type="entry name" value="Peptidase_S9"/>
    <property type="match status" value="1"/>
</dbReference>
<accession>A0A6P2CTS7</accession>
<dbReference type="PANTHER" id="PTHR42776">
    <property type="entry name" value="SERINE PEPTIDASE S9 FAMILY MEMBER"/>
    <property type="match status" value="1"/>
</dbReference>
<gene>
    <name evidence="4" type="ORF">SOIL9_59280</name>
</gene>
<dbReference type="InterPro" id="IPR001375">
    <property type="entry name" value="Peptidase_S9_cat"/>
</dbReference>
<dbReference type="PANTHER" id="PTHR42776:SF4">
    <property type="entry name" value="ACYLAMINO-ACID-RELEASING ENZYME"/>
    <property type="match status" value="1"/>
</dbReference>
<evidence type="ECO:0000259" key="3">
    <source>
        <dbReference type="Pfam" id="PF00326"/>
    </source>
</evidence>
<proteinExistence type="predicted"/>
<evidence type="ECO:0000313" key="4">
    <source>
        <dbReference type="EMBL" id="VTR91786.1"/>
    </source>
</evidence>
<name>A0A6P2CTS7_9BACT</name>
<evidence type="ECO:0000256" key="2">
    <source>
        <dbReference type="SAM" id="MobiDB-lite"/>
    </source>
</evidence>
<dbReference type="EMBL" id="LR593886">
    <property type="protein sequence ID" value="VTR91786.1"/>
    <property type="molecule type" value="Genomic_DNA"/>
</dbReference>
<dbReference type="RefSeq" id="WP_162666732.1">
    <property type="nucleotide sequence ID" value="NZ_LR593886.1"/>
</dbReference>
<sequence length="1033" mass="113708">MLRAPLALPRGFAAIALFGLIVASAGPLSAQPANKKVLTFAEYDIWRAASSVTLSRDGQFVAYLVGAENADGEAVVRHVSTGKEYRFPRGVASGTPVLGTSPRFTPNGKKVLLPLTPTKAALDKAKSDKLKTDEYPKATIAIIDLASGKELDRITGSGSFQIGGEGDGFLIYRKPTTPEPGKTETKEPTAPPAKGKGKGPLPAPGGATAGPTRTYGSDLFIRDLSGSTDRTITEVSEYSLSADEQTLVYTVSSRKDEKNGVYALNPKFGTGGSPLKVGPGRYTNLIWDEKQTKLAFFFDDSQIPAATLAPPPHPAGSSVGTPITTTPSTPTPPRYRVFVWDRAAKTEPKPITRLPLGAIGGFGAITATAVATHAPAPAALNEVLGPDTPGIKKGWTISGNTLSFSQDGTKLYVATAPERAPQPTTPLADDIQLDIWHWKDANIQPMQKLRATQDRNRTFGAVLLLDTKQFRQLSDDEVTVQQAAVGDWAMSTDDRKYKHTTGYAFPVANDYALVNVRSGAKLPIATASTANFAIAPNGKYLLSFNGKDWSTVSVPDGKKVNLTEKLAVKFFDEEHDSPSDPPPYGAAQWTSDGKFVLLSDRYDIWKIAADGSGAENLTKVGRTQGLRFTLLRPRSPDDRSPLERTVDLSKPLLLGTENLRTYDTGFYRLESGTEPRLLLMGGRSYGNPIKAKDADVYLLTVQTFSQYPDYYVTSPDFNELTRVTDINPHVKNYNWGRAEQVRYTSTDGAPLTGILVKPENFDPSKKYPMVVYIYERLSENLHQFRVPNVTRGQVVNPTFYASNGYLVLMPDIAYKIGYPGPSAIKCVLPAIQAVVDKGFVDEKAIGINGQSWGGYQIAYMVTQTNRFKAAVAGAPVSNMVSAYDGIRWGTGLPRQFQYEKTQSRIGATLWETPMRYIENSPVFMADRVQTPLLMIHNDQDDAVPWYQGIEYFLALRRLGKEAYLLNYNGEPHNLAKKPAARDFAMRMFQFFEHHLKNKPAPEWMEKGVPYIDREKEKEQWRKQYGLRDDRYER</sequence>
<dbReference type="GO" id="GO:0006508">
    <property type="term" value="P:proteolysis"/>
    <property type="evidence" value="ECO:0007669"/>
    <property type="project" value="InterPro"/>
</dbReference>
<dbReference type="InterPro" id="IPR029058">
    <property type="entry name" value="AB_hydrolase_fold"/>
</dbReference>
<feature type="region of interest" description="Disordered" evidence="2">
    <location>
        <begin position="311"/>
        <end position="334"/>
    </location>
</feature>
<dbReference type="Gene3D" id="3.40.50.1820">
    <property type="entry name" value="alpha/beta hydrolase"/>
    <property type="match status" value="1"/>
</dbReference>
<protein>
    <recommendedName>
        <fullName evidence="3">Peptidase S9 prolyl oligopeptidase catalytic domain-containing protein</fullName>
    </recommendedName>
</protein>
<organism evidence="4 5">
    <name type="scientific">Gemmata massiliana</name>
    <dbReference type="NCBI Taxonomy" id="1210884"/>
    <lineage>
        <taxon>Bacteria</taxon>
        <taxon>Pseudomonadati</taxon>
        <taxon>Planctomycetota</taxon>
        <taxon>Planctomycetia</taxon>
        <taxon>Gemmatales</taxon>
        <taxon>Gemmataceae</taxon>
        <taxon>Gemmata</taxon>
    </lineage>
</organism>
<dbReference type="SUPFAM" id="SSF53474">
    <property type="entry name" value="alpha/beta-Hydrolases"/>
    <property type="match status" value="1"/>
</dbReference>
<dbReference type="KEGG" id="gms:SOIL9_59280"/>
<keyword evidence="5" id="KW-1185">Reference proteome</keyword>
<dbReference type="GO" id="GO:0004252">
    <property type="term" value="F:serine-type endopeptidase activity"/>
    <property type="evidence" value="ECO:0007669"/>
    <property type="project" value="TreeGrafter"/>
</dbReference>
<keyword evidence="1" id="KW-0378">Hydrolase</keyword>
<dbReference type="Proteomes" id="UP000464178">
    <property type="component" value="Chromosome"/>
</dbReference>
<feature type="region of interest" description="Disordered" evidence="2">
    <location>
        <begin position="174"/>
        <end position="214"/>
    </location>
</feature>